<dbReference type="Proteomes" id="UP000066124">
    <property type="component" value="Chromosome"/>
</dbReference>
<reference evidence="3" key="1">
    <citation type="journal article" date="2015" name="J. Biotechnol.">
        <title>Complete genome sequence of Haloferax gibbonsii strain ARA6, a potential producer of polyhydroxyalkanoates and halocins isolated from Araruama, Rio de Janeiro, Brasil.</title>
        <authorList>
            <person name="Pinto L.H."/>
            <person name="D'Alincourt Carvalho-Assef A.P."/>
            <person name="Vieira R.P."/>
            <person name="Clementino M.M."/>
            <person name="Albano R.M."/>
        </authorList>
    </citation>
    <scope>NUCLEOTIDE SEQUENCE [LARGE SCALE GENOMIC DNA]</scope>
    <source>
        <strain evidence="3">ARA6</strain>
    </source>
</reference>
<dbReference type="EMBL" id="CP011947">
    <property type="protein sequence ID" value="AKU06234.1"/>
    <property type="molecule type" value="Genomic_DNA"/>
</dbReference>
<organism evidence="1 3">
    <name type="scientific">Haloferax gibbonsii</name>
    <dbReference type="NCBI Taxonomy" id="35746"/>
    <lineage>
        <taxon>Archaea</taxon>
        <taxon>Methanobacteriati</taxon>
        <taxon>Methanobacteriota</taxon>
        <taxon>Stenosarchaea group</taxon>
        <taxon>Halobacteria</taxon>
        <taxon>Halobacteriales</taxon>
        <taxon>Haloferacaceae</taxon>
        <taxon>Haloferax</taxon>
    </lineage>
</organism>
<name>A0A0K1IP92_HALGI</name>
<dbReference type="Pfam" id="PF13563">
    <property type="entry name" value="2_5_RNA_ligase2"/>
    <property type="match status" value="1"/>
</dbReference>
<proteinExistence type="predicted"/>
<evidence type="ECO:0000313" key="2">
    <source>
        <dbReference type="EMBL" id="QOS10192.1"/>
    </source>
</evidence>
<evidence type="ECO:0000313" key="1">
    <source>
        <dbReference type="EMBL" id="AKU06234.1"/>
    </source>
</evidence>
<dbReference type="RefSeq" id="WP_004974005.1">
    <property type="nucleotide sequence ID" value="NZ_CP011947.1"/>
</dbReference>
<evidence type="ECO:0000313" key="3">
    <source>
        <dbReference type="Proteomes" id="UP000066124"/>
    </source>
</evidence>
<sequence length="165" mass="18198">MYSLNVPVPGRVARLASDLFPYLAPFDRVRDRHTLVCKRFEDTEFDRLHEQLRRVLAGQPAFEARVTDVRFFEAPPRGAAPVVYLAVESPGLADLHRALTDEFGAVDGLEGDDYVPHVTLARGGSLADARAVASQSIEPVEWTVSQLDIYDSSFRETAASISLPA</sequence>
<accession>A0A0K1IP92</accession>
<dbReference type="KEGG" id="hgi:ABY42_00175"/>
<reference evidence="1" key="2">
    <citation type="submission" date="2015-06" db="EMBL/GenBank/DDBJ databases">
        <authorList>
            <person name="Hoefler B.C."/>
            <person name="Straight P.D."/>
        </authorList>
    </citation>
    <scope>NUCLEOTIDE SEQUENCE [LARGE SCALE GENOMIC DNA]</scope>
    <source>
        <strain evidence="1">ARA6</strain>
    </source>
</reference>
<dbReference type="InterPro" id="IPR009097">
    <property type="entry name" value="Cyclic_Pdiesterase"/>
</dbReference>
<dbReference type="AlphaFoldDB" id="A0A0K1IP92"/>
<gene>
    <name evidence="1" type="ORF">ABY42_00175</name>
    <name evidence="2" type="ORF">HfgLR_00190</name>
</gene>
<reference evidence="2" key="3">
    <citation type="journal article" date="2021" name="Front. Microbiol.">
        <title>Cellular and Genomic Properties of Haloferax gibbonsii LR2-5, the Host of Euryarchaeal Virus HFTV1.</title>
        <authorList>
            <person name="Tittes C."/>
            <person name="Schwarzer S."/>
            <person name="Pfeiffer F."/>
            <person name="Dyall-Smith M."/>
            <person name="Rodriguez-Franco M."/>
            <person name="Oksanen H.M."/>
            <person name="Quax T.E.F."/>
        </authorList>
    </citation>
    <scope>NUCLEOTIDE SEQUENCE</scope>
    <source>
        <strain evidence="2">LR2-5</strain>
    </source>
</reference>
<dbReference type="PATRIC" id="fig|35746.4.peg.37"/>
<dbReference type="SUPFAM" id="SSF55144">
    <property type="entry name" value="LigT-like"/>
    <property type="match status" value="1"/>
</dbReference>
<dbReference type="Gene3D" id="3.90.1140.10">
    <property type="entry name" value="Cyclic phosphodiesterase"/>
    <property type="match status" value="1"/>
</dbReference>
<dbReference type="GeneID" id="59457706"/>
<protein>
    <submittedName>
        <fullName evidence="2">Phosphodiesterase domain protein</fullName>
    </submittedName>
    <submittedName>
        <fullName evidence="1">Phosphoesterase</fullName>
    </submittedName>
</protein>
<dbReference type="Proteomes" id="UP000663064">
    <property type="component" value="Chromosome"/>
</dbReference>
<dbReference type="EMBL" id="CP063205">
    <property type="protein sequence ID" value="QOS10192.1"/>
    <property type="molecule type" value="Genomic_DNA"/>
</dbReference>